<organism evidence="1 2">
    <name type="scientific">Rhabditophanes sp. KR3021</name>
    <dbReference type="NCBI Taxonomy" id="114890"/>
    <lineage>
        <taxon>Eukaryota</taxon>
        <taxon>Metazoa</taxon>
        <taxon>Ecdysozoa</taxon>
        <taxon>Nematoda</taxon>
        <taxon>Chromadorea</taxon>
        <taxon>Rhabditida</taxon>
        <taxon>Tylenchina</taxon>
        <taxon>Panagrolaimomorpha</taxon>
        <taxon>Strongyloidoidea</taxon>
        <taxon>Alloionematidae</taxon>
        <taxon>Rhabditophanes</taxon>
    </lineage>
</organism>
<proteinExistence type="predicted"/>
<accession>A0AC35THY8</accession>
<name>A0AC35THY8_9BILA</name>
<dbReference type="Proteomes" id="UP000095286">
    <property type="component" value="Unplaced"/>
</dbReference>
<sequence length="183" mass="21133">MVIMKLTSNASNNILMFGSGQVSRFDFDKIRWIKVLDMPNSKEYHNTVCFNSYVYIVVDEVSATIRYGERDGQWQRRRWAIFEDYESAICQYDDKIMKAGGSTSLPDSYGHFAPKLNYYFRTKYIMKLTNSQKNFITTTGNGVRIAIQWGFVPFVVYLGMKNGPDPLPNGEVIPITFMNLLWG</sequence>
<evidence type="ECO:0000313" key="2">
    <source>
        <dbReference type="WBParaSite" id="RSKR_0000081100.1"/>
    </source>
</evidence>
<evidence type="ECO:0000313" key="1">
    <source>
        <dbReference type="Proteomes" id="UP000095286"/>
    </source>
</evidence>
<reference evidence="2" key="1">
    <citation type="submission" date="2016-11" db="UniProtKB">
        <authorList>
            <consortium name="WormBaseParasite"/>
        </authorList>
    </citation>
    <scope>IDENTIFICATION</scope>
    <source>
        <strain evidence="2">KR3021</strain>
    </source>
</reference>
<protein>
    <submittedName>
        <fullName evidence="2">Mitochondrial import receptor subunit TOM7 homolog</fullName>
    </submittedName>
</protein>
<dbReference type="WBParaSite" id="RSKR_0000081100.1">
    <property type="protein sequence ID" value="RSKR_0000081100.1"/>
    <property type="gene ID" value="RSKR_0000081100"/>
</dbReference>